<dbReference type="Proteomes" id="UP000315914">
    <property type="component" value="Unassembled WGS sequence"/>
</dbReference>
<accession>A0A560KC81</accession>
<dbReference type="AlphaFoldDB" id="A0A560KC81"/>
<evidence type="ECO:0000313" key="2">
    <source>
        <dbReference type="Proteomes" id="UP000315914"/>
    </source>
</evidence>
<organism evidence="1 2">
    <name type="scientific">Bradyrhizobium sacchari</name>
    <dbReference type="NCBI Taxonomy" id="1399419"/>
    <lineage>
        <taxon>Bacteria</taxon>
        <taxon>Pseudomonadati</taxon>
        <taxon>Pseudomonadota</taxon>
        <taxon>Alphaproteobacteria</taxon>
        <taxon>Hyphomicrobiales</taxon>
        <taxon>Nitrobacteraceae</taxon>
        <taxon>Bradyrhizobium</taxon>
    </lineage>
</organism>
<gene>
    <name evidence="1" type="ORF">FBZ95_102145</name>
</gene>
<name>A0A560KC81_9BRAD</name>
<protein>
    <submittedName>
        <fullName evidence="1">Uncharacterized protein</fullName>
    </submittedName>
</protein>
<dbReference type="EMBL" id="VITW01000002">
    <property type="protein sequence ID" value="TWB80928.1"/>
    <property type="molecule type" value="Genomic_DNA"/>
</dbReference>
<reference evidence="1 2" key="1">
    <citation type="submission" date="2019-06" db="EMBL/GenBank/DDBJ databases">
        <title>Genomic Encyclopedia of Type Strains, Phase IV (KMG-V): Genome sequencing to study the core and pangenomes of soil and plant-associated prokaryotes.</title>
        <authorList>
            <person name="Whitman W."/>
        </authorList>
    </citation>
    <scope>NUCLEOTIDE SEQUENCE [LARGE SCALE GENOMIC DNA]</scope>
    <source>
        <strain evidence="1 2">BR 10556</strain>
    </source>
</reference>
<comment type="caution">
    <text evidence="1">The sequence shown here is derived from an EMBL/GenBank/DDBJ whole genome shotgun (WGS) entry which is preliminary data.</text>
</comment>
<keyword evidence="2" id="KW-1185">Reference proteome</keyword>
<evidence type="ECO:0000313" key="1">
    <source>
        <dbReference type="EMBL" id="TWB80928.1"/>
    </source>
</evidence>
<sequence length="85" mass="10086">MDAKTLHAKIGELMQFFRRRAQQSWPAERKAMIDREHNLPITKQAEVLKISRGSVYYLRATSAGRQIMRRLDRLHLEFPFAGWRC</sequence>
<dbReference type="RefSeq" id="WP_145680007.1">
    <property type="nucleotide sequence ID" value="NZ_VITU01000002.1"/>
</dbReference>
<proteinExistence type="predicted"/>